<protein>
    <recommendedName>
        <fullName evidence="4">Phospholipase A2</fullName>
        <ecNumber evidence="3">3.1.1.4</ecNumber>
    </recommendedName>
    <alternativeName>
        <fullName evidence="12">Phosphatidylcholine 2-acylhydrolase</fullName>
    </alternativeName>
</protein>
<dbReference type="EC" id="3.1.1.4" evidence="3"/>
<keyword evidence="10" id="KW-0443">Lipid metabolism</keyword>
<evidence type="ECO:0000313" key="16">
    <source>
        <dbReference type="Proteomes" id="UP000027135"/>
    </source>
</evidence>
<dbReference type="OrthoDB" id="6501032at2759"/>
<dbReference type="GO" id="GO:0016042">
    <property type="term" value="P:lipid catabolic process"/>
    <property type="evidence" value="ECO:0007669"/>
    <property type="project" value="UniProtKB-KW"/>
</dbReference>
<keyword evidence="16" id="KW-1185">Reference proteome</keyword>
<keyword evidence="6" id="KW-0479">Metal-binding</keyword>
<dbReference type="FunFam" id="1.20.90.10:FF:000002">
    <property type="entry name" value="Phospholipase A2 group III"/>
    <property type="match status" value="1"/>
</dbReference>
<dbReference type="InterPro" id="IPR036444">
    <property type="entry name" value="PLipase_A2_dom_sf"/>
</dbReference>
<dbReference type="AlphaFoldDB" id="A0A067QSN2"/>
<reference evidence="15 16" key="1">
    <citation type="journal article" date="2014" name="Nat. Commun.">
        <title>Molecular traces of alternative social organization in a termite genome.</title>
        <authorList>
            <person name="Terrapon N."/>
            <person name="Li C."/>
            <person name="Robertson H.M."/>
            <person name="Ji L."/>
            <person name="Meng X."/>
            <person name="Booth W."/>
            <person name="Chen Z."/>
            <person name="Childers C.P."/>
            <person name="Glastad K.M."/>
            <person name="Gokhale K."/>
            <person name="Gowin J."/>
            <person name="Gronenberg W."/>
            <person name="Hermansen R.A."/>
            <person name="Hu H."/>
            <person name="Hunt B.G."/>
            <person name="Huylmans A.K."/>
            <person name="Khalil S.M."/>
            <person name="Mitchell R.D."/>
            <person name="Munoz-Torres M.C."/>
            <person name="Mustard J.A."/>
            <person name="Pan H."/>
            <person name="Reese J.T."/>
            <person name="Scharf M.E."/>
            <person name="Sun F."/>
            <person name="Vogel H."/>
            <person name="Xiao J."/>
            <person name="Yang W."/>
            <person name="Yang Z."/>
            <person name="Yang Z."/>
            <person name="Zhou J."/>
            <person name="Zhu J."/>
            <person name="Brent C.S."/>
            <person name="Elsik C.G."/>
            <person name="Goodisman M.A."/>
            <person name="Liberles D.A."/>
            <person name="Roe R.M."/>
            <person name="Vargo E.L."/>
            <person name="Vilcinskas A."/>
            <person name="Wang J."/>
            <person name="Bornberg-Bauer E."/>
            <person name="Korb J."/>
            <person name="Zhang G."/>
            <person name="Liebig J."/>
        </authorList>
    </citation>
    <scope>NUCLEOTIDE SEQUENCE [LARGE SCALE GENOMIC DNA]</scope>
    <source>
        <tissue evidence="15">Whole organism</tissue>
    </source>
</reference>
<evidence type="ECO:0000256" key="3">
    <source>
        <dbReference type="ARBA" id="ARBA00013278"/>
    </source>
</evidence>
<dbReference type="OMA" id="NDSMYTK"/>
<sequence length="348" mass="38665">MNPLLANKIRTKVSQHKVNTFGNFRGVQVIFFSPPPTPSVVHINSFHFVSSKVLPVVLCTRWLTVGLTCSSSVIAAEVSTMSQAREVRTISGGAWLSLSVAGLALLIIGPVFAKAQSFSRASKETSSYKGFSGLWARSDSVKQVYYHDQTVAVVELGPGRSLENCELVEVTTPKEVDDTLRSLSSISMPMDISFEEMFQLMNQCHDLVSSLETSDKSNKSPRVTETVLLGIVPGTKWCGNSDIAKSYFDLGREKDVDKCCRTHDLCPVKVQSYRTRYNLTNEHFYTKSHCACDNRLSQCLKNKNTPLARLMGNVYFNIIKVPCVEDIPPTCDESGCVTKKFRKAHQFV</sequence>
<evidence type="ECO:0000256" key="6">
    <source>
        <dbReference type="ARBA" id="ARBA00022723"/>
    </source>
</evidence>
<comment type="subcellular location">
    <subcellularLocation>
        <location evidence="2">Secreted</location>
    </subcellularLocation>
</comment>
<evidence type="ECO:0000256" key="8">
    <source>
        <dbReference type="ARBA" id="ARBA00022837"/>
    </source>
</evidence>
<keyword evidence="7" id="KW-0378">Hydrolase</keyword>
<dbReference type="eggNOG" id="ENOG502RYWY">
    <property type="taxonomic scope" value="Eukaryota"/>
</dbReference>
<feature type="transmembrane region" description="Helical" evidence="13">
    <location>
        <begin position="94"/>
        <end position="113"/>
    </location>
</feature>
<feature type="domain" description="Phospholipase A2-like central" evidence="14">
    <location>
        <begin position="231"/>
        <end position="325"/>
    </location>
</feature>
<dbReference type="Gene3D" id="1.20.90.10">
    <property type="entry name" value="Phospholipase A2 domain"/>
    <property type="match status" value="1"/>
</dbReference>
<dbReference type="GO" id="GO:0046872">
    <property type="term" value="F:metal ion binding"/>
    <property type="evidence" value="ECO:0007669"/>
    <property type="project" value="UniProtKB-KW"/>
</dbReference>
<evidence type="ECO:0000256" key="12">
    <source>
        <dbReference type="ARBA" id="ARBA00029903"/>
    </source>
</evidence>
<dbReference type="GO" id="GO:0005576">
    <property type="term" value="C:extracellular region"/>
    <property type="evidence" value="ECO:0007669"/>
    <property type="project" value="UniProtKB-SubCell"/>
</dbReference>
<dbReference type="CDD" id="cd04704">
    <property type="entry name" value="PLA2_bee_venom_like"/>
    <property type="match status" value="1"/>
</dbReference>
<gene>
    <name evidence="15" type="ORF">L798_04289</name>
</gene>
<accession>A0A067QSN2</accession>
<evidence type="ECO:0000256" key="2">
    <source>
        <dbReference type="ARBA" id="ARBA00004613"/>
    </source>
</evidence>
<evidence type="ECO:0000259" key="14">
    <source>
        <dbReference type="Pfam" id="PF05826"/>
    </source>
</evidence>
<dbReference type="GO" id="GO:0006644">
    <property type="term" value="P:phospholipid metabolic process"/>
    <property type="evidence" value="ECO:0007669"/>
    <property type="project" value="InterPro"/>
</dbReference>
<evidence type="ECO:0000256" key="11">
    <source>
        <dbReference type="ARBA" id="ARBA00023157"/>
    </source>
</evidence>
<organism evidence="15 16">
    <name type="scientific">Zootermopsis nevadensis</name>
    <name type="common">Dampwood termite</name>
    <dbReference type="NCBI Taxonomy" id="136037"/>
    <lineage>
        <taxon>Eukaryota</taxon>
        <taxon>Metazoa</taxon>
        <taxon>Ecdysozoa</taxon>
        <taxon>Arthropoda</taxon>
        <taxon>Hexapoda</taxon>
        <taxon>Insecta</taxon>
        <taxon>Pterygota</taxon>
        <taxon>Neoptera</taxon>
        <taxon>Polyneoptera</taxon>
        <taxon>Dictyoptera</taxon>
        <taxon>Blattodea</taxon>
        <taxon>Blattoidea</taxon>
        <taxon>Termitoidae</taxon>
        <taxon>Termopsidae</taxon>
        <taxon>Zootermopsis</taxon>
    </lineage>
</organism>
<evidence type="ECO:0000256" key="7">
    <source>
        <dbReference type="ARBA" id="ARBA00022801"/>
    </source>
</evidence>
<dbReference type="PROSITE" id="PS00118">
    <property type="entry name" value="PA2_HIS"/>
    <property type="match status" value="1"/>
</dbReference>
<evidence type="ECO:0000256" key="10">
    <source>
        <dbReference type="ARBA" id="ARBA00023098"/>
    </source>
</evidence>
<evidence type="ECO:0000256" key="4">
    <source>
        <dbReference type="ARBA" id="ARBA00021721"/>
    </source>
</evidence>
<dbReference type="Proteomes" id="UP000027135">
    <property type="component" value="Unassembled WGS sequence"/>
</dbReference>
<evidence type="ECO:0000256" key="5">
    <source>
        <dbReference type="ARBA" id="ARBA00022525"/>
    </source>
</evidence>
<comment type="cofactor">
    <cofactor evidence="1">
        <name>Ca(2+)</name>
        <dbReference type="ChEBI" id="CHEBI:29108"/>
    </cofactor>
</comment>
<dbReference type="GO" id="GO:0050482">
    <property type="term" value="P:arachidonate secretion"/>
    <property type="evidence" value="ECO:0007669"/>
    <property type="project" value="InterPro"/>
</dbReference>
<keyword evidence="11" id="KW-1015">Disulfide bond</keyword>
<dbReference type="STRING" id="136037.A0A067QSN2"/>
<dbReference type="InterPro" id="IPR016090">
    <property type="entry name" value="PLA2-like_dom"/>
</dbReference>
<evidence type="ECO:0000256" key="13">
    <source>
        <dbReference type="SAM" id="Phobius"/>
    </source>
</evidence>
<dbReference type="PANTHER" id="PTHR12253">
    <property type="entry name" value="RH14732P"/>
    <property type="match status" value="1"/>
</dbReference>
<dbReference type="Pfam" id="PF05826">
    <property type="entry name" value="Phospholip_A2_2"/>
    <property type="match status" value="1"/>
</dbReference>
<keyword evidence="9" id="KW-0442">Lipid degradation</keyword>
<dbReference type="InterPro" id="IPR033113">
    <property type="entry name" value="PLA2_histidine"/>
</dbReference>
<name>A0A067QSN2_ZOONE</name>
<dbReference type="SUPFAM" id="SSF48619">
    <property type="entry name" value="Phospholipase A2, PLA2"/>
    <property type="match status" value="1"/>
</dbReference>
<keyword evidence="13" id="KW-0472">Membrane</keyword>
<evidence type="ECO:0000313" key="15">
    <source>
        <dbReference type="EMBL" id="KDR06363.1"/>
    </source>
</evidence>
<dbReference type="GO" id="GO:0004623">
    <property type="term" value="F:phospholipase A2 activity"/>
    <property type="evidence" value="ECO:0007669"/>
    <property type="project" value="UniProtKB-EC"/>
</dbReference>
<dbReference type="EMBL" id="KK853603">
    <property type="protein sequence ID" value="KDR06363.1"/>
    <property type="molecule type" value="Genomic_DNA"/>
</dbReference>
<evidence type="ECO:0000256" key="1">
    <source>
        <dbReference type="ARBA" id="ARBA00001913"/>
    </source>
</evidence>
<keyword evidence="5" id="KW-0964">Secreted</keyword>
<keyword evidence="13" id="KW-0812">Transmembrane</keyword>
<keyword evidence="13" id="KW-1133">Transmembrane helix</keyword>
<keyword evidence="8" id="KW-0106">Calcium</keyword>
<evidence type="ECO:0000256" key="9">
    <source>
        <dbReference type="ARBA" id="ARBA00022963"/>
    </source>
</evidence>
<dbReference type="InParanoid" id="A0A067QSN2"/>
<proteinExistence type="predicted"/>